<sequence>MAGPTLLDLPDELLLQICEHLSRSPKSLAALSRTSRDLYRVADPVLYSPSRRDHDRRLQYILDWAGRKGQENTMAYALHWLYRAMPHNPSLGSDALVSASAAGFTNIVQKLLADGVPPGGCEQGLTRHSSHRWPKARTPLLAAMLGGQFETVVILLNAGARFSGCDFVTTFRLVCTAHGQLIWPRLLQSGLKVNITNNLGSTLLHFACRAGSIAIVQLLIGSGHDPNRPDGHHEAPISLAIRSSRPGSCGCVDIIRYLLDHGAHADRVCTFQGWYPLHVASSIGHPEAVQLLLQYKADVDALRGDGLTALGALGASGSFRQARSAKHDKREYEVVKLLLEAGASVRTNEAQTMALLRSVAASGNGPYCEMLLHAWEEQAPRVLPLELVALAIAATGDAQELHHALMQRGIPCYIPGAIRRRLTGPLHLVTPLMAAVKTRNEDAIDVAIYHERLFVALGPNGRTVLHQALADPTLPEETIRLLLDRTTNITRPDAMGDTPLVTATKHQPAPVVSMVLNRLHADTIKARPLRRPVRRGIDLPNLLYDRLLSSVASALEVAARENKVISALTLLHYLTKHGLKCNTTCQPLHIALTLNNNLLALLIIRSRQALTSTDTRGFTPLIKAANLGQASIVKALIDAKVDLKAKSAKGHTALDVAAAKGHKVCVEFLLKADPDSRRCKASKKIPLLRVAAAHGCVGLLDEWLAELKNACSPAGYADVLGELLGLAAAHDEVEACHWLLYHGADVDYVDARGRTALSHAAYRNAARSAGVLVARGCDIHLSDHAGKSPLQRTSSDEVVRILYEAMR</sequence>
<dbReference type="SMART" id="SM00248">
    <property type="entry name" value="ANK"/>
    <property type="match status" value="13"/>
</dbReference>
<dbReference type="Pfam" id="PF12937">
    <property type="entry name" value="F-box-like"/>
    <property type="match status" value="1"/>
</dbReference>
<name>A0A3D8QZL3_9EURO</name>
<dbReference type="InterPro" id="IPR002110">
    <property type="entry name" value="Ankyrin_rpt"/>
</dbReference>
<dbReference type="EMBL" id="PVWQ01000012">
    <property type="protein sequence ID" value="RDW67252.1"/>
    <property type="molecule type" value="Genomic_DNA"/>
</dbReference>
<dbReference type="PROSITE" id="PS50297">
    <property type="entry name" value="ANK_REP_REGION"/>
    <property type="match status" value="3"/>
</dbReference>
<dbReference type="InterPro" id="IPR001810">
    <property type="entry name" value="F-box_dom"/>
</dbReference>
<reference evidence="5 6" key="1">
    <citation type="journal article" date="2018" name="IMA Fungus">
        <title>IMA Genome-F 9: Draft genome sequence of Annulohypoxylon stygium, Aspergillus mulundensis, Berkeleyomyces basicola (syn. Thielaviopsis basicola), Ceratocystis smalleyi, two Cercospora beticola strains, Coleophoma cylindrospora, Fusarium fracticaudum, Phialophora cf. hyalina, and Morchella septimelata.</title>
        <authorList>
            <person name="Wingfield B.D."/>
            <person name="Bills G.F."/>
            <person name="Dong Y."/>
            <person name="Huang W."/>
            <person name="Nel W.J."/>
            <person name="Swalarsk-Parry B.S."/>
            <person name="Vaghefi N."/>
            <person name="Wilken P.M."/>
            <person name="An Z."/>
            <person name="de Beer Z.W."/>
            <person name="De Vos L."/>
            <person name="Chen L."/>
            <person name="Duong T.A."/>
            <person name="Gao Y."/>
            <person name="Hammerbacher A."/>
            <person name="Kikkert J.R."/>
            <person name="Li Y."/>
            <person name="Li H."/>
            <person name="Li K."/>
            <person name="Li Q."/>
            <person name="Liu X."/>
            <person name="Ma X."/>
            <person name="Naidoo K."/>
            <person name="Pethybridge S.J."/>
            <person name="Sun J."/>
            <person name="Steenkamp E.T."/>
            <person name="van der Nest M.A."/>
            <person name="van Wyk S."/>
            <person name="Wingfield M.J."/>
            <person name="Xiong C."/>
            <person name="Yue Q."/>
            <person name="Zhang X."/>
        </authorList>
    </citation>
    <scope>NUCLEOTIDE SEQUENCE [LARGE SCALE GENOMIC DNA]</scope>
    <source>
        <strain evidence="5 6">DSM 5745</strain>
    </source>
</reference>
<protein>
    <recommendedName>
        <fullName evidence="4">F-box domain-containing protein</fullName>
    </recommendedName>
</protein>
<dbReference type="STRING" id="1810919.A0A3D8QZL3"/>
<dbReference type="RefSeq" id="XP_026600220.1">
    <property type="nucleotide sequence ID" value="XM_026751134.1"/>
</dbReference>
<evidence type="ECO:0000313" key="5">
    <source>
        <dbReference type="EMBL" id="RDW67252.1"/>
    </source>
</evidence>
<dbReference type="Pfam" id="PF13637">
    <property type="entry name" value="Ank_4"/>
    <property type="match status" value="1"/>
</dbReference>
<evidence type="ECO:0000256" key="1">
    <source>
        <dbReference type="ARBA" id="ARBA00022737"/>
    </source>
</evidence>
<feature type="repeat" description="ANK" evidence="3">
    <location>
        <begin position="460"/>
        <end position="494"/>
    </location>
</feature>
<feature type="repeat" description="ANK" evidence="3">
    <location>
        <begin position="199"/>
        <end position="231"/>
    </location>
</feature>
<evidence type="ECO:0000256" key="3">
    <source>
        <dbReference type="PROSITE-ProRule" id="PRU00023"/>
    </source>
</evidence>
<feature type="repeat" description="ANK" evidence="3">
    <location>
        <begin position="616"/>
        <end position="648"/>
    </location>
</feature>
<dbReference type="PROSITE" id="PS50088">
    <property type="entry name" value="ANK_REPEAT"/>
    <property type="match status" value="6"/>
</dbReference>
<dbReference type="Pfam" id="PF12796">
    <property type="entry name" value="Ank_2"/>
    <property type="match status" value="2"/>
</dbReference>
<evidence type="ECO:0000256" key="2">
    <source>
        <dbReference type="ARBA" id="ARBA00023043"/>
    </source>
</evidence>
<evidence type="ECO:0000259" key="4">
    <source>
        <dbReference type="Pfam" id="PF12937"/>
    </source>
</evidence>
<dbReference type="AlphaFoldDB" id="A0A3D8QZL3"/>
<dbReference type="PANTHER" id="PTHR24198">
    <property type="entry name" value="ANKYRIN REPEAT AND PROTEIN KINASE DOMAIN-CONTAINING PROTEIN"/>
    <property type="match status" value="1"/>
</dbReference>
<dbReference type="InterPro" id="IPR036770">
    <property type="entry name" value="Ankyrin_rpt-contain_sf"/>
</dbReference>
<proteinExistence type="predicted"/>
<dbReference type="SUPFAM" id="SSF81383">
    <property type="entry name" value="F-box domain"/>
    <property type="match status" value="1"/>
</dbReference>
<dbReference type="Gene3D" id="1.25.40.20">
    <property type="entry name" value="Ankyrin repeat-containing domain"/>
    <property type="match status" value="5"/>
</dbReference>
<feature type="domain" description="F-box" evidence="4">
    <location>
        <begin position="7"/>
        <end position="47"/>
    </location>
</feature>
<organism evidence="5 6">
    <name type="scientific">Aspergillus mulundensis</name>
    <dbReference type="NCBI Taxonomy" id="1810919"/>
    <lineage>
        <taxon>Eukaryota</taxon>
        <taxon>Fungi</taxon>
        <taxon>Dikarya</taxon>
        <taxon>Ascomycota</taxon>
        <taxon>Pezizomycotina</taxon>
        <taxon>Eurotiomycetes</taxon>
        <taxon>Eurotiomycetidae</taxon>
        <taxon>Eurotiales</taxon>
        <taxon>Aspergillaceae</taxon>
        <taxon>Aspergillus</taxon>
        <taxon>Aspergillus subgen. Nidulantes</taxon>
    </lineage>
</organism>
<dbReference type="GeneID" id="38119488"/>
<keyword evidence="6" id="KW-1185">Reference proteome</keyword>
<dbReference type="Proteomes" id="UP000256690">
    <property type="component" value="Unassembled WGS sequence"/>
</dbReference>
<keyword evidence="2 3" id="KW-0040">ANK repeat</keyword>
<feature type="repeat" description="ANK" evidence="3">
    <location>
        <begin position="752"/>
        <end position="784"/>
    </location>
</feature>
<dbReference type="OrthoDB" id="4464097at2759"/>
<feature type="repeat" description="ANK" evidence="3">
    <location>
        <begin position="135"/>
        <end position="167"/>
    </location>
</feature>
<dbReference type="Pfam" id="PF00023">
    <property type="entry name" value="Ank"/>
    <property type="match status" value="1"/>
</dbReference>
<dbReference type="InterPro" id="IPR036047">
    <property type="entry name" value="F-box-like_dom_sf"/>
</dbReference>
<dbReference type="SUPFAM" id="SSF48403">
    <property type="entry name" value="Ankyrin repeat"/>
    <property type="match status" value="2"/>
</dbReference>
<evidence type="ECO:0000313" key="6">
    <source>
        <dbReference type="Proteomes" id="UP000256690"/>
    </source>
</evidence>
<keyword evidence="1" id="KW-0677">Repeat</keyword>
<gene>
    <name evidence="5" type="ORF">DSM5745_09118</name>
</gene>
<dbReference type="PANTHER" id="PTHR24198:SF165">
    <property type="entry name" value="ANKYRIN REPEAT-CONTAINING PROTEIN-RELATED"/>
    <property type="match status" value="1"/>
</dbReference>
<feature type="repeat" description="ANK" evidence="3">
    <location>
        <begin position="272"/>
        <end position="304"/>
    </location>
</feature>
<comment type="caution">
    <text evidence="5">The sequence shown here is derived from an EMBL/GenBank/DDBJ whole genome shotgun (WGS) entry which is preliminary data.</text>
</comment>
<accession>A0A3D8QZL3</accession>